<dbReference type="PROSITE" id="PS51352">
    <property type="entry name" value="THIOREDOXIN_2"/>
    <property type="match status" value="1"/>
</dbReference>
<dbReference type="CDD" id="cd02947">
    <property type="entry name" value="TRX_family"/>
    <property type="match status" value="1"/>
</dbReference>
<protein>
    <recommendedName>
        <fullName evidence="3">Thioredoxin domain-containing protein</fullName>
    </recommendedName>
</protein>
<dbReference type="Pfam" id="PF00085">
    <property type="entry name" value="Thioredoxin"/>
    <property type="match status" value="1"/>
</dbReference>
<evidence type="ECO:0000256" key="1">
    <source>
        <dbReference type="ARBA" id="ARBA00008987"/>
    </source>
</evidence>
<dbReference type="AlphaFoldDB" id="A0AAX6MJI5"/>
<sequence>MGGENLHHINSLAELQSLFASNTYVAVDFYADWCGPCKVIAPHYESLAKQHGAPGFLAFAKVNVDTAQDAARAFGVTAMPTFLFFKEGRQVAVNGQAAIRGADPRSLSAAAEKLGGLAKKRMAEA</sequence>
<keyword evidence="2" id="KW-1015">Disulfide bond</keyword>
<dbReference type="InterPro" id="IPR013766">
    <property type="entry name" value="Thioredoxin_domain"/>
</dbReference>
<accession>A0AAX6MJI5</accession>
<comment type="similarity">
    <text evidence="1">Belongs to the thioredoxin family.</text>
</comment>
<evidence type="ECO:0000313" key="4">
    <source>
        <dbReference type="EMBL" id="KAK6952613.1"/>
    </source>
</evidence>
<dbReference type="Gene3D" id="3.40.30.10">
    <property type="entry name" value="Glutaredoxin"/>
    <property type="match status" value="1"/>
</dbReference>
<organism evidence="4 5">
    <name type="scientific">Daldinia eschscholtzii</name>
    <dbReference type="NCBI Taxonomy" id="292717"/>
    <lineage>
        <taxon>Eukaryota</taxon>
        <taxon>Fungi</taxon>
        <taxon>Dikarya</taxon>
        <taxon>Ascomycota</taxon>
        <taxon>Pezizomycotina</taxon>
        <taxon>Sordariomycetes</taxon>
        <taxon>Xylariomycetidae</taxon>
        <taxon>Xylariales</taxon>
        <taxon>Hypoxylaceae</taxon>
        <taxon>Daldinia</taxon>
    </lineage>
</organism>
<comment type="caution">
    <text evidence="4">The sequence shown here is derived from an EMBL/GenBank/DDBJ whole genome shotgun (WGS) entry which is preliminary data.</text>
</comment>
<evidence type="ECO:0000259" key="3">
    <source>
        <dbReference type="PROSITE" id="PS51352"/>
    </source>
</evidence>
<feature type="domain" description="Thioredoxin" evidence="3">
    <location>
        <begin position="1"/>
        <end position="116"/>
    </location>
</feature>
<proteinExistence type="inferred from homology"/>
<dbReference type="SUPFAM" id="SSF52833">
    <property type="entry name" value="Thioredoxin-like"/>
    <property type="match status" value="1"/>
</dbReference>
<dbReference type="EMBL" id="JBANMG010000005">
    <property type="protein sequence ID" value="KAK6952613.1"/>
    <property type="molecule type" value="Genomic_DNA"/>
</dbReference>
<dbReference type="InterPro" id="IPR036249">
    <property type="entry name" value="Thioredoxin-like_sf"/>
</dbReference>
<dbReference type="PRINTS" id="PR00421">
    <property type="entry name" value="THIOREDOXIN"/>
</dbReference>
<gene>
    <name evidence="4" type="ORF">Daesc_004903</name>
</gene>
<dbReference type="Proteomes" id="UP001369815">
    <property type="component" value="Unassembled WGS sequence"/>
</dbReference>
<evidence type="ECO:0000256" key="2">
    <source>
        <dbReference type="ARBA" id="ARBA00023157"/>
    </source>
</evidence>
<dbReference type="PANTHER" id="PTHR46115">
    <property type="entry name" value="THIOREDOXIN-LIKE PROTEIN 1"/>
    <property type="match status" value="1"/>
</dbReference>
<reference evidence="4 5" key="1">
    <citation type="journal article" date="2024" name="Front Chem Biol">
        <title>Unveiling the potential of Daldinia eschscholtzii MFLUCC 19-0629 through bioactivity and bioinformatics studies for enhanced sustainable agriculture production.</title>
        <authorList>
            <person name="Brooks S."/>
            <person name="Weaver J.A."/>
            <person name="Klomchit A."/>
            <person name="Alharthi S.A."/>
            <person name="Onlamun T."/>
            <person name="Nurani R."/>
            <person name="Vong T.K."/>
            <person name="Alberti F."/>
            <person name="Greco C."/>
        </authorList>
    </citation>
    <scope>NUCLEOTIDE SEQUENCE [LARGE SCALE GENOMIC DNA]</scope>
    <source>
        <strain evidence="4">MFLUCC 19-0629</strain>
    </source>
</reference>
<evidence type="ECO:0000313" key="5">
    <source>
        <dbReference type="Proteomes" id="UP001369815"/>
    </source>
</evidence>
<keyword evidence="5" id="KW-1185">Reference proteome</keyword>
<name>A0AAX6MJI5_9PEZI</name>